<comment type="caution">
    <text evidence="1">The sequence shown here is derived from an EMBL/GenBank/DDBJ whole genome shotgun (WGS) entry which is preliminary data.</text>
</comment>
<dbReference type="EMBL" id="MU394286">
    <property type="protein sequence ID" value="KAI6091664.1"/>
    <property type="molecule type" value="Genomic_DNA"/>
</dbReference>
<dbReference type="Proteomes" id="UP001497680">
    <property type="component" value="Unassembled WGS sequence"/>
</dbReference>
<protein>
    <submittedName>
        <fullName evidence="1">Dfp1/Him1, central region-domain-containing protein</fullName>
    </submittedName>
</protein>
<keyword evidence="2" id="KW-1185">Reference proteome</keyword>
<name>A0ACC0DG73_9PEZI</name>
<organism evidence="1 2">
    <name type="scientific">Hypoxylon rubiginosum</name>
    <dbReference type="NCBI Taxonomy" id="110542"/>
    <lineage>
        <taxon>Eukaryota</taxon>
        <taxon>Fungi</taxon>
        <taxon>Dikarya</taxon>
        <taxon>Ascomycota</taxon>
        <taxon>Pezizomycotina</taxon>
        <taxon>Sordariomycetes</taxon>
        <taxon>Xylariomycetidae</taxon>
        <taxon>Xylariales</taxon>
        <taxon>Hypoxylaceae</taxon>
        <taxon>Hypoxylon</taxon>
    </lineage>
</organism>
<accession>A0ACC0DG73</accession>
<gene>
    <name evidence="1" type="ORF">F4821DRAFT_226600</name>
</gene>
<evidence type="ECO:0000313" key="1">
    <source>
        <dbReference type="EMBL" id="KAI6091664.1"/>
    </source>
</evidence>
<evidence type="ECO:0000313" key="2">
    <source>
        <dbReference type="Proteomes" id="UP001497680"/>
    </source>
</evidence>
<sequence>MATISLSPTPVPFSAMSGRRVPLSTNQNIANSPLRNSAILAKQKRTSAHVQREEQYGQPPPPKKQIIESGNQRLLRPVPQPQRATKSQIPIQTRRNANSYENKLAKERTGYQRQAVPVAPSFTEQDIQEIRTWQHHHRARFPKLVFYFEKVPNDTHKKLAKLITALGAREEAFFSIDITHVVTTRSIPSEQTASRRDEDHAAEKQPNRNDEQEQDREQNQEDVKTINPSLLTRLSDAASVRQRLFARDIRSRKMTSQAHDDPINQPKKNMDILLRARDMGKKIWSLDKLQRMVTLLLEEDPYVSAEIAFGARKPREIESRTTEDRNLLRLLNNERVNGPSDRDPTVNDQELHYFKGPYIYVYDMEEKQKPIMVREYKKTADKSRGTWPQFRTAALGRCPFVDEYESKEARPQSKPKVQVTKAAATAEARPVLQPPKMEPPKPITGKRTLGEMEYGHYRGSSTASIEMSNSSKLPLGPFPDPRRNAFTGRPAGRLFGGEPVASGVQPSNVTSAIRSQMISSTATTPGVITGLSKEVHGLQRQVLKRNSTATSQDLSSRRTDQLNLRDDAAAKRSFTLGRTSSRKLDLMDDNTAIKASHEGTKMVARPEKRESAKAKKSDLKPGYCENCAEKYDDFDQHILSKKHRKFAEDDENWLDLDDLISQLQRVTKYKPFASWTPSVSEYDEGY</sequence>
<reference evidence="1 2" key="1">
    <citation type="journal article" date="2022" name="New Phytol.">
        <title>Ecological generalism drives hyperdiversity of secondary metabolite gene clusters in xylarialean endophytes.</title>
        <authorList>
            <person name="Franco M.E.E."/>
            <person name="Wisecaver J.H."/>
            <person name="Arnold A.E."/>
            <person name="Ju Y.M."/>
            <person name="Slot J.C."/>
            <person name="Ahrendt S."/>
            <person name="Moore L.P."/>
            <person name="Eastman K.E."/>
            <person name="Scott K."/>
            <person name="Konkel Z."/>
            <person name="Mondo S.J."/>
            <person name="Kuo A."/>
            <person name="Hayes R.D."/>
            <person name="Haridas S."/>
            <person name="Andreopoulos B."/>
            <person name="Riley R."/>
            <person name="LaButti K."/>
            <person name="Pangilinan J."/>
            <person name="Lipzen A."/>
            <person name="Amirebrahimi M."/>
            <person name="Yan J."/>
            <person name="Adam C."/>
            <person name="Keymanesh K."/>
            <person name="Ng V."/>
            <person name="Louie K."/>
            <person name="Northen T."/>
            <person name="Drula E."/>
            <person name="Henrissat B."/>
            <person name="Hsieh H.M."/>
            <person name="Youens-Clark K."/>
            <person name="Lutzoni F."/>
            <person name="Miadlikowska J."/>
            <person name="Eastwood D.C."/>
            <person name="Hamelin R.C."/>
            <person name="Grigoriev I.V."/>
            <person name="U'Ren J.M."/>
        </authorList>
    </citation>
    <scope>NUCLEOTIDE SEQUENCE [LARGE SCALE GENOMIC DNA]</scope>
    <source>
        <strain evidence="1 2">ER1909</strain>
    </source>
</reference>
<proteinExistence type="predicted"/>